<name>A0A2U9CSU3_SCOMX</name>
<evidence type="ECO:0000313" key="3">
    <source>
        <dbReference type="Proteomes" id="UP000246464"/>
    </source>
</evidence>
<dbReference type="AlphaFoldDB" id="A0A2U9CSU3"/>
<accession>A0A2U9CSU3</accession>
<feature type="region of interest" description="Disordered" evidence="1">
    <location>
        <begin position="1"/>
        <end position="43"/>
    </location>
</feature>
<dbReference type="Proteomes" id="UP000246464">
    <property type="component" value="Chromosome 20"/>
</dbReference>
<gene>
    <name evidence="2" type="ORF">SMAX5B_008350</name>
</gene>
<sequence>MANPTQPYGTVPPGTEQKPIKMAAPDQSPMPSHKAGSKPRIERGVVITSHKLARAASQDLLDKDDLLLLPG</sequence>
<proteinExistence type="predicted"/>
<evidence type="ECO:0000256" key="1">
    <source>
        <dbReference type="SAM" id="MobiDB-lite"/>
    </source>
</evidence>
<reference evidence="2 3" key="1">
    <citation type="submission" date="2017-12" db="EMBL/GenBank/DDBJ databases">
        <title>Integrating genomic resources of turbot (Scophthalmus maximus) in depth evaluation of genetic and physical mapping variation across individuals.</title>
        <authorList>
            <person name="Martinez P."/>
        </authorList>
    </citation>
    <scope>NUCLEOTIDE SEQUENCE [LARGE SCALE GENOMIC DNA]</scope>
</reference>
<keyword evidence="3" id="KW-1185">Reference proteome</keyword>
<dbReference type="EMBL" id="CP026262">
    <property type="protein sequence ID" value="AWP19677.1"/>
    <property type="molecule type" value="Genomic_DNA"/>
</dbReference>
<protein>
    <submittedName>
        <fullName evidence="2">Uncharacterized protein</fullName>
    </submittedName>
</protein>
<organism evidence="2 3">
    <name type="scientific">Scophthalmus maximus</name>
    <name type="common">Turbot</name>
    <name type="synonym">Psetta maxima</name>
    <dbReference type="NCBI Taxonomy" id="52904"/>
    <lineage>
        <taxon>Eukaryota</taxon>
        <taxon>Metazoa</taxon>
        <taxon>Chordata</taxon>
        <taxon>Craniata</taxon>
        <taxon>Vertebrata</taxon>
        <taxon>Euteleostomi</taxon>
        <taxon>Actinopterygii</taxon>
        <taxon>Neopterygii</taxon>
        <taxon>Teleostei</taxon>
        <taxon>Neoteleostei</taxon>
        <taxon>Acanthomorphata</taxon>
        <taxon>Carangaria</taxon>
        <taxon>Pleuronectiformes</taxon>
        <taxon>Pleuronectoidei</taxon>
        <taxon>Scophthalmidae</taxon>
        <taxon>Scophthalmus</taxon>
    </lineage>
</organism>
<evidence type="ECO:0000313" key="2">
    <source>
        <dbReference type="EMBL" id="AWP19677.1"/>
    </source>
</evidence>